<dbReference type="AlphaFoldDB" id="A0A9P4NPU9"/>
<dbReference type="Gene3D" id="3.40.50.1000">
    <property type="entry name" value="HAD superfamily/HAD-like"/>
    <property type="match status" value="1"/>
</dbReference>
<dbReference type="NCBIfam" id="TIGR01509">
    <property type="entry name" value="HAD-SF-IA-v3"/>
    <property type="match status" value="1"/>
</dbReference>
<organism evidence="1 2">
    <name type="scientific">Tothia fuscella</name>
    <dbReference type="NCBI Taxonomy" id="1048955"/>
    <lineage>
        <taxon>Eukaryota</taxon>
        <taxon>Fungi</taxon>
        <taxon>Dikarya</taxon>
        <taxon>Ascomycota</taxon>
        <taxon>Pezizomycotina</taxon>
        <taxon>Dothideomycetes</taxon>
        <taxon>Pleosporomycetidae</taxon>
        <taxon>Venturiales</taxon>
        <taxon>Cylindrosympodiaceae</taxon>
        <taxon>Tothia</taxon>
    </lineage>
</organism>
<dbReference type="EMBL" id="MU007047">
    <property type="protein sequence ID" value="KAF2429450.1"/>
    <property type="molecule type" value="Genomic_DNA"/>
</dbReference>
<sequence>MAKPSNSKPVLFFDIDNCLYPKSTKILHLMSDLIDEYFITHLSLSQRDAANLHQKYYQDYGLAIEGLVRHHTVDPMDFNRKVDNALPLEDILKPDPKLQKLLSDIDTSKVKLWLLTNAHVTHGKRVVKLLGVERFFEGITYCDYNQEKLLAKPHKDMYLKAMRDAGAESVGDCYFVDDSYMNAKGAATMGWSVAHLVDPSDALPVEQASQYQIRSLEELRDVFPQFFKSESGD</sequence>
<keyword evidence="2" id="KW-1185">Reference proteome</keyword>
<dbReference type="NCBIfam" id="TIGR01993">
    <property type="entry name" value="Pyr-5-nucltdase"/>
    <property type="match status" value="1"/>
</dbReference>
<dbReference type="OrthoDB" id="1065058at2759"/>
<dbReference type="InterPro" id="IPR036412">
    <property type="entry name" value="HAD-like_sf"/>
</dbReference>
<dbReference type="SFLD" id="SFLDG01132">
    <property type="entry name" value="C1.5.3:_5'-Nucleotidase_Like"/>
    <property type="match status" value="1"/>
</dbReference>
<dbReference type="InterPro" id="IPR010237">
    <property type="entry name" value="Pyr-5-nucltdase"/>
</dbReference>
<dbReference type="InterPro" id="IPR052791">
    <property type="entry name" value="SSM1_domain"/>
</dbReference>
<dbReference type="InterPro" id="IPR023214">
    <property type="entry name" value="HAD_sf"/>
</dbReference>
<dbReference type="SFLD" id="SFLDG01129">
    <property type="entry name" value="C1.5:_HAD__Beta-PGM__Phosphata"/>
    <property type="match status" value="1"/>
</dbReference>
<gene>
    <name evidence="1" type="ORF">EJ08DRAFT_688387</name>
</gene>
<protein>
    <submittedName>
        <fullName evidence="1">Pyrimidine 5-nucleotidase</fullName>
    </submittedName>
</protein>
<dbReference type="GO" id="GO:0008252">
    <property type="term" value="F:nucleotidase activity"/>
    <property type="evidence" value="ECO:0007669"/>
    <property type="project" value="TreeGrafter"/>
</dbReference>
<comment type="caution">
    <text evidence="1">The sequence shown here is derived from an EMBL/GenBank/DDBJ whole genome shotgun (WGS) entry which is preliminary data.</text>
</comment>
<name>A0A9P4NPU9_9PEZI</name>
<dbReference type="SFLD" id="SFLDS00003">
    <property type="entry name" value="Haloacid_Dehalogenase"/>
    <property type="match status" value="1"/>
</dbReference>
<dbReference type="PANTHER" id="PTHR47438">
    <property type="entry name" value="PHOSPHATE METABOLISM PROTEIN 8-RELATED"/>
    <property type="match status" value="1"/>
</dbReference>
<dbReference type="Pfam" id="PF00702">
    <property type="entry name" value="Hydrolase"/>
    <property type="match status" value="1"/>
</dbReference>
<evidence type="ECO:0000313" key="1">
    <source>
        <dbReference type="EMBL" id="KAF2429450.1"/>
    </source>
</evidence>
<dbReference type="Gene3D" id="1.10.150.450">
    <property type="match status" value="1"/>
</dbReference>
<dbReference type="InterPro" id="IPR006439">
    <property type="entry name" value="HAD-SF_hydro_IA"/>
</dbReference>
<dbReference type="GO" id="GO:0009166">
    <property type="term" value="P:nucleotide catabolic process"/>
    <property type="evidence" value="ECO:0007669"/>
    <property type="project" value="TreeGrafter"/>
</dbReference>
<evidence type="ECO:0000313" key="2">
    <source>
        <dbReference type="Proteomes" id="UP000800235"/>
    </source>
</evidence>
<dbReference type="GO" id="GO:0006206">
    <property type="term" value="P:pyrimidine nucleobase metabolic process"/>
    <property type="evidence" value="ECO:0007669"/>
    <property type="project" value="TreeGrafter"/>
</dbReference>
<dbReference type="PANTHER" id="PTHR47438:SF1">
    <property type="entry name" value="PHOSPHATE METABOLISM PROTEIN 8-RELATED"/>
    <property type="match status" value="1"/>
</dbReference>
<dbReference type="SUPFAM" id="SSF56784">
    <property type="entry name" value="HAD-like"/>
    <property type="match status" value="1"/>
</dbReference>
<reference evidence="1" key="1">
    <citation type="journal article" date="2020" name="Stud. Mycol.">
        <title>101 Dothideomycetes genomes: a test case for predicting lifestyles and emergence of pathogens.</title>
        <authorList>
            <person name="Haridas S."/>
            <person name="Albert R."/>
            <person name="Binder M."/>
            <person name="Bloem J."/>
            <person name="Labutti K."/>
            <person name="Salamov A."/>
            <person name="Andreopoulos B."/>
            <person name="Baker S."/>
            <person name="Barry K."/>
            <person name="Bills G."/>
            <person name="Bluhm B."/>
            <person name="Cannon C."/>
            <person name="Castanera R."/>
            <person name="Culley D."/>
            <person name="Daum C."/>
            <person name="Ezra D."/>
            <person name="Gonzalez J."/>
            <person name="Henrissat B."/>
            <person name="Kuo A."/>
            <person name="Liang C."/>
            <person name="Lipzen A."/>
            <person name="Lutzoni F."/>
            <person name="Magnuson J."/>
            <person name="Mondo S."/>
            <person name="Nolan M."/>
            <person name="Ohm R."/>
            <person name="Pangilinan J."/>
            <person name="Park H.-J."/>
            <person name="Ramirez L."/>
            <person name="Alfaro M."/>
            <person name="Sun H."/>
            <person name="Tritt A."/>
            <person name="Yoshinaga Y."/>
            <person name="Zwiers L.-H."/>
            <person name="Turgeon B."/>
            <person name="Goodwin S."/>
            <person name="Spatafora J."/>
            <person name="Crous P."/>
            <person name="Grigoriev I."/>
        </authorList>
    </citation>
    <scope>NUCLEOTIDE SEQUENCE</scope>
    <source>
        <strain evidence="1">CBS 130266</strain>
    </source>
</reference>
<proteinExistence type="predicted"/>
<dbReference type="Proteomes" id="UP000800235">
    <property type="component" value="Unassembled WGS sequence"/>
</dbReference>
<accession>A0A9P4NPU9</accession>